<protein>
    <submittedName>
        <fullName evidence="1">Uncharacterized protein</fullName>
    </submittedName>
</protein>
<name>A0A1Y2DGF0_9PEZI</name>
<comment type="caution">
    <text evidence="1">The sequence shown here is derived from an EMBL/GenBank/DDBJ whole genome shotgun (WGS) entry which is preliminary data.</text>
</comment>
<dbReference type="OrthoDB" id="2119662at2759"/>
<dbReference type="Proteomes" id="UP000193689">
    <property type="component" value="Unassembled WGS sequence"/>
</dbReference>
<organism evidence="1 2">
    <name type="scientific">Pseudomassariella vexata</name>
    <dbReference type="NCBI Taxonomy" id="1141098"/>
    <lineage>
        <taxon>Eukaryota</taxon>
        <taxon>Fungi</taxon>
        <taxon>Dikarya</taxon>
        <taxon>Ascomycota</taxon>
        <taxon>Pezizomycotina</taxon>
        <taxon>Sordariomycetes</taxon>
        <taxon>Xylariomycetidae</taxon>
        <taxon>Amphisphaeriales</taxon>
        <taxon>Pseudomassariaceae</taxon>
        <taxon>Pseudomassariella</taxon>
    </lineage>
</organism>
<keyword evidence="2" id="KW-1185">Reference proteome</keyword>
<dbReference type="InParanoid" id="A0A1Y2DGF0"/>
<dbReference type="STRING" id="1141098.A0A1Y2DGF0"/>
<dbReference type="AlphaFoldDB" id="A0A1Y2DGF0"/>
<evidence type="ECO:0000313" key="2">
    <source>
        <dbReference type="Proteomes" id="UP000193689"/>
    </source>
</evidence>
<accession>A0A1Y2DGF0</accession>
<reference evidence="1 2" key="1">
    <citation type="submission" date="2016-07" db="EMBL/GenBank/DDBJ databases">
        <title>Pervasive Adenine N6-methylation of Active Genes in Fungi.</title>
        <authorList>
            <consortium name="DOE Joint Genome Institute"/>
            <person name="Mondo S.J."/>
            <person name="Dannebaum R.O."/>
            <person name="Kuo R.C."/>
            <person name="Labutti K."/>
            <person name="Haridas S."/>
            <person name="Kuo A."/>
            <person name="Salamov A."/>
            <person name="Ahrendt S.R."/>
            <person name="Lipzen A."/>
            <person name="Sullivan W."/>
            <person name="Andreopoulos W.B."/>
            <person name="Clum A."/>
            <person name="Lindquist E."/>
            <person name="Daum C."/>
            <person name="Ramamoorthy G.K."/>
            <person name="Gryganskyi A."/>
            <person name="Culley D."/>
            <person name="Magnuson J.K."/>
            <person name="James T.Y."/>
            <person name="O'Malley M.A."/>
            <person name="Stajich J.E."/>
            <person name="Spatafora J.W."/>
            <person name="Visel A."/>
            <person name="Grigoriev I.V."/>
        </authorList>
    </citation>
    <scope>NUCLEOTIDE SEQUENCE [LARGE SCALE GENOMIC DNA]</scope>
    <source>
        <strain evidence="1 2">CBS 129021</strain>
    </source>
</reference>
<sequence length="96" mass="10956">MRPKGYLYQGLANNLLDVLPWAIVCQVADLQEGNRWTYYCLVLVEVFDSGLDLVEASTLVKGRANLDKWHDVVINNSQERVLFIATLTVKSRIVQF</sequence>
<evidence type="ECO:0000313" key="1">
    <source>
        <dbReference type="EMBL" id="ORY58154.1"/>
    </source>
</evidence>
<dbReference type="RefSeq" id="XP_040711189.1">
    <property type="nucleotide sequence ID" value="XM_040861212.1"/>
</dbReference>
<gene>
    <name evidence="1" type="ORF">BCR38DRAFT_448237</name>
</gene>
<proteinExistence type="predicted"/>
<dbReference type="EMBL" id="MCFJ01000017">
    <property type="protein sequence ID" value="ORY58154.1"/>
    <property type="molecule type" value="Genomic_DNA"/>
</dbReference>
<dbReference type="GeneID" id="63777424"/>